<keyword evidence="2" id="KW-0479">Metal-binding</keyword>
<gene>
    <name evidence="5" type="ORF">GCM10025883_11660</name>
</gene>
<sequence length="417" mass="44501">MTQQHHRTPRASAVTSALARVVGADLPGFEAAWGRAPWLYDGPGYDDLLDLAGIDELLSTRGLRTPFLRVAKNGSTLPDRSFTAGGGVGAAIADQVSDARLAHLFADGSTLVLQALHRTWAPIAEFTAALAGELGHPVQANAYVTPPQSQGFSAHYDVHDVFVLQLAGEKRWIIHEPVLTWPMRDEPWDSGGRREQVATAAEGDAVLDVVLRPGDCLYLPRGYLHSARALGGVSAHLTLGIHVWTRHHLATEMMRRALAQADDLRRPLDLGVQVGDADTIAADTAAVRTALIEAIEHLDDDDLAALMDARADDTGRPEPVRPLAQAAAARDLTPDTPVRLRRHLRLRRTDASDGVRLQGRGVDVLLEASPDLDVLDALLDGGVHTAAELDAQFGGESQGDGTALVARLVAAGVLVPA</sequence>
<evidence type="ECO:0000256" key="3">
    <source>
        <dbReference type="ARBA" id="ARBA00023004"/>
    </source>
</evidence>
<dbReference type="PANTHER" id="PTHR13096:SF9">
    <property type="entry name" value="BIFUNCTIONAL LYSINE-SPECIFIC DEMETHYLASE AND HISTIDYL-HYDROXYLASE"/>
    <property type="match status" value="1"/>
</dbReference>
<comment type="caution">
    <text evidence="5">The sequence shown here is derived from an EMBL/GenBank/DDBJ whole genome shotgun (WGS) entry which is preliminary data.</text>
</comment>
<accession>A0ABQ6IPU9</accession>
<name>A0ABQ6IPU9_9MICO</name>
<protein>
    <recommendedName>
        <fullName evidence="4">JmjC domain-containing protein</fullName>
    </recommendedName>
</protein>
<comment type="cofactor">
    <cofactor evidence="1">
        <name>Fe(2+)</name>
        <dbReference type="ChEBI" id="CHEBI:29033"/>
    </cofactor>
</comment>
<dbReference type="InterPro" id="IPR003347">
    <property type="entry name" value="JmjC_dom"/>
</dbReference>
<evidence type="ECO:0000313" key="6">
    <source>
        <dbReference type="Proteomes" id="UP001157126"/>
    </source>
</evidence>
<dbReference type="SUPFAM" id="SSF51197">
    <property type="entry name" value="Clavaminate synthase-like"/>
    <property type="match status" value="1"/>
</dbReference>
<evidence type="ECO:0000256" key="2">
    <source>
        <dbReference type="ARBA" id="ARBA00022723"/>
    </source>
</evidence>
<keyword evidence="3" id="KW-0408">Iron</keyword>
<dbReference type="Gene3D" id="2.60.120.650">
    <property type="entry name" value="Cupin"/>
    <property type="match status" value="1"/>
</dbReference>
<evidence type="ECO:0000256" key="1">
    <source>
        <dbReference type="ARBA" id="ARBA00001954"/>
    </source>
</evidence>
<dbReference type="PANTHER" id="PTHR13096">
    <property type="entry name" value="MINA53 MYC INDUCED NUCLEAR ANTIGEN"/>
    <property type="match status" value="1"/>
</dbReference>
<dbReference type="InterPro" id="IPR039994">
    <property type="entry name" value="NO66-like"/>
</dbReference>
<dbReference type="EMBL" id="BSUO01000001">
    <property type="protein sequence ID" value="GMA39121.1"/>
    <property type="molecule type" value="Genomic_DNA"/>
</dbReference>
<evidence type="ECO:0000259" key="4">
    <source>
        <dbReference type="PROSITE" id="PS51184"/>
    </source>
</evidence>
<feature type="domain" description="JmjC" evidence="4">
    <location>
        <begin position="108"/>
        <end position="260"/>
    </location>
</feature>
<dbReference type="Proteomes" id="UP001157126">
    <property type="component" value="Unassembled WGS sequence"/>
</dbReference>
<dbReference type="RefSeq" id="WP_284303099.1">
    <property type="nucleotide sequence ID" value="NZ_BSUO01000001.1"/>
</dbReference>
<organism evidence="5 6">
    <name type="scientific">Mobilicoccus caccae</name>
    <dbReference type="NCBI Taxonomy" id="1859295"/>
    <lineage>
        <taxon>Bacteria</taxon>
        <taxon>Bacillati</taxon>
        <taxon>Actinomycetota</taxon>
        <taxon>Actinomycetes</taxon>
        <taxon>Micrococcales</taxon>
        <taxon>Dermatophilaceae</taxon>
        <taxon>Mobilicoccus</taxon>
    </lineage>
</organism>
<evidence type="ECO:0000313" key="5">
    <source>
        <dbReference type="EMBL" id="GMA39121.1"/>
    </source>
</evidence>
<proteinExistence type="predicted"/>
<dbReference type="PROSITE" id="PS51184">
    <property type="entry name" value="JMJC"/>
    <property type="match status" value="1"/>
</dbReference>
<keyword evidence="6" id="KW-1185">Reference proteome</keyword>
<reference evidence="6" key="1">
    <citation type="journal article" date="2019" name="Int. J. Syst. Evol. Microbiol.">
        <title>The Global Catalogue of Microorganisms (GCM) 10K type strain sequencing project: providing services to taxonomists for standard genome sequencing and annotation.</title>
        <authorList>
            <consortium name="The Broad Institute Genomics Platform"/>
            <consortium name="The Broad Institute Genome Sequencing Center for Infectious Disease"/>
            <person name="Wu L."/>
            <person name="Ma J."/>
        </authorList>
    </citation>
    <scope>NUCLEOTIDE SEQUENCE [LARGE SCALE GENOMIC DNA]</scope>
    <source>
        <strain evidence="6">NBRC 113072</strain>
    </source>
</reference>
<dbReference type="SMART" id="SM00558">
    <property type="entry name" value="JmjC"/>
    <property type="match status" value="1"/>
</dbReference>
<dbReference type="Pfam" id="PF08007">
    <property type="entry name" value="JmjC_2"/>
    <property type="match status" value="1"/>
</dbReference>